<gene>
    <name evidence="1" type="ORF">DSO57_1018837</name>
</gene>
<proteinExistence type="predicted"/>
<reference evidence="1" key="1">
    <citation type="submission" date="2022-04" db="EMBL/GenBank/DDBJ databases">
        <title>Genome of the entomopathogenic fungus Entomophthora muscae.</title>
        <authorList>
            <person name="Elya C."/>
            <person name="Lovett B.R."/>
            <person name="Lee E."/>
            <person name="Macias A.M."/>
            <person name="Hajek A.E."/>
            <person name="De Bivort B.L."/>
            <person name="Kasson M.T."/>
            <person name="De Fine Licht H.H."/>
            <person name="Stajich J.E."/>
        </authorList>
    </citation>
    <scope>NUCLEOTIDE SEQUENCE</scope>
    <source>
        <strain evidence="1">Berkeley</strain>
    </source>
</reference>
<accession>A0ACC2TF83</accession>
<evidence type="ECO:0000313" key="2">
    <source>
        <dbReference type="Proteomes" id="UP001165960"/>
    </source>
</evidence>
<evidence type="ECO:0000313" key="1">
    <source>
        <dbReference type="EMBL" id="KAJ9073231.1"/>
    </source>
</evidence>
<protein>
    <submittedName>
        <fullName evidence="1">Uncharacterized protein</fullName>
    </submittedName>
</protein>
<organism evidence="1 2">
    <name type="scientific">Entomophthora muscae</name>
    <dbReference type="NCBI Taxonomy" id="34485"/>
    <lineage>
        <taxon>Eukaryota</taxon>
        <taxon>Fungi</taxon>
        <taxon>Fungi incertae sedis</taxon>
        <taxon>Zoopagomycota</taxon>
        <taxon>Entomophthoromycotina</taxon>
        <taxon>Entomophthoromycetes</taxon>
        <taxon>Entomophthorales</taxon>
        <taxon>Entomophthoraceae</taxon>
        <taxon>Entomophthora</taxon>
    </lineage>
</organism>
<dbReference type="Proteomes" id="UP001165960">
    <property type="component" value="Unassembled WGS sequence"/>
</dbReference>
<name>A0ACC2TF83_9FUNG</name>
<comment type="caution">
    <text evidence="1">The sequence shown here is derived from an EMBL/GenBank/DDBJ whole genome shotgun (WGS) entry which is preliminary data.</text>
</comment>
<keyword evidence="2" id="KW-1185">Reference proteome</keyword>
<sequence length="441" mass="51178">MVLTGGLSREYKTKRVEWCMDMKFTTGVLAALAVLCLSGEARQCRNPRPRKEIRELTPNELNRFFRAMKIAHSELRQDKMTHFDYFAYIHTKYQDIAHFEPAFLPWHRFYLREMERKLQSIDPGVMLPYWDWSLDSQAPHESPVLSSRYMGGRGNPNADFCLQDGPFANWTTNFPNRHCLRREYDQGPKVSPLPTPESIILDLNEERFSDFAVQLEIKHGYPHASVGGDAGDLLAMHSPNDPLFYLHHTFIDMLWYQWQQRHPNSNPYDGARYRKPTTLDEILVPFGKTTVRSTLDTRDEAYCYYYPEWPRVIMSPRVPERVRAEINTQTRLNPFLGGNGRQNFLRIFQGAQSFNQISTQGLTVQGLLGRNFHFNLTELLGGGHMLSSPKHLNERFIAMNRLDPEEVEKSEARDSLFLKLLNSDLSFSSLTFSQAIANKFL</sequence>
<dbReference type="EMBL" id="QTSX02002923">
    <property type="protein sequence ID" value="KAJ9073231.1"/>
    <property type="molecule type" value="Genomic_DNA"/>
</dbReference>